<comment type="caution">
    <text evidence="2">The sequence shown here is derived from an EMBL/GenBank/DDBJ whole genome shotgun (WGS) entry which is preliminary data.</text>
</comment>
<keyword evidence="1" id="KW-1133">Transmembrane helix</keyword>
<dbReference type="Pfam" id="PF17248">
    <property type="entry name" value="DUF5317"/>
    <property type="match status" value="1"/>
</dbReference>
<evidence type="ECO:0000313" key="3">
    <source>
        <dbReference type="Proteomes" id="UP000266178"/>
    </source>
</evidence>
<keyword evidence="1" id="KW-0812">Transmembrane</keyword>
<reference evidence="2 3" key="1">
    <citation type="submission" date="2018-08" db="EMBL/GenBank/DDBJ databases">
        <title>Meiothermus granaticius genome AF-68 sequencing project.</title>
        <authorList>
            <person name="Da Costa M.S."/>
            <person name="Albuquerque L."/>
            <person name="Raposo P."/>
            <person name="Froufe H.J.C."/>
            <person name="Barroso C.S."/>
            <person name="Egas C."/>
        </authorList>
    </citation>
    <scope>NUCLEOTIDE SEQUENCE [LARGE SCALE GENOMIC DNA]</scope>
    <source>
        <strain evidence="2 3">AF-68</strain>
    </source>
</reference>
<dbReference type="AlphaFoldDB" id="A0A399FEZ0"/>
<evidence type="ECO:0000256" key="1">
    <source>
        <dbReference type="SAM" id="Phobius"/>
    </source>
</evidence>
<proteinExistence type="predicted"/>
<organism evidence="2 3">
    <name type="scientific">Meiothermus granaticius NBRC 107808</name>
    <dbReference type="NCBI Taxonomy" id="1227551"/>
    <lineage>
        <taxon>Bacteria</taxon>
        <taxon>Thermotogati</taxon>
        <taxon>Deinococcota</taxon>
        <taxon>Deinococci</taxon>
        <taxon>Thermales</taxon>
        <taxon>Thermaceae</taxon>
        <taxon>Meiothermus</taxon>
    </lineage>
</organism>
<accession>A0A399FEZ0</accession>
<dbReference type="InterPro" id="IPR035168">
    <property type="entry name" value="DUF5317"/>
</dbReference>
<sequence>MLLLVGYGLWLNNHLRGLWFATLGLLSNTLVIFANGGHMPVSPVALRAAGMEYAIDEVARKYDAVHSLMDASTRLWMLGDIIPLRIGDVYHKVISIGDVYLAIGVALTILEGALQARRKAEEPFDIDLRF</sequence>
<gene>
    <name evidence="2" type="ORF">Mgrana_00335</name>
</gene>
<keyword evidence="1" id="KW-0472">Membrane</keyword>
<keyword evidence="3" id="KW-1185">Reference proteome</keyword>
<protein>
    <submittedName>
        <fullName evidence="2">Uncharacterized protein</fullName>
    </submittedName>
</protein>
<dbReference type="EMBL" id="QWLB01000003">
    <property type="protein sequence ID" value="RIH93752.1"/>
    <property type="molecule type" value="Genomic_DNA"/>
</dbReference>
<evidence type="ECO:0000313" key="2">
    <source>
        <dbReference type="EMBL" id="RIH93752.1"/>
    </source>
</evidence>
<name>A0A399FEZ0_9DEIN</name>
<dbReference type="Proteomes" id="UP000266178">
    <property type="component" value="Unassembled WGS sequence"/>
</dbReference>
<feature type="transmembrane region" description="Helical" evidence="1">
    <location>
        <begin position="17"/>
        <end position="37"/>
    </location>
</feature>